<dbReference type="InterPro" id="IPR050104">
    <property type="entry name" value="FMN-dep_NADH:Q_OxRdtase_AzoR1"/>
</dbReference>
<keyword evidence="3 6" id="KW-0560">Oxidoreductase</keyword>
<dbReference type="Pfam" id="PF02525">
    <property type="entry name" value="Flavodoxin_2"/>
    <property type="match status" value="1"/>
</dbReference>
<dbReference type="PANTHER" id="PTHR43741">
    <property type="entry name" value="FMN-DEPENDENT NADH-AZOREDUCTASE 1"/>
    <property type="match status" value="1"/>
</dbReference>
<reference evidence="8" key="1">
    <citation type="submission" date="2020-09" db="EMBL/GenBank/DDBJ databases">
        <title>Pelagicoccus enzymogenes sp. nov. with an EPS production, isolated from marine sediment.</title>
        <authorList>
            <person name="Feng X."/>
        </authorList>
    </citation>
    <scope>NUCLEOTIDE SEQUENCE</scope>
    <source>
        <strain evidence="8">NFK12</strain>
    </source>
</reference>
<dbReference type="SUPFAM" id="SSF52218">
    <property type="entry name" value="Flavoproteins"/>
    <property type="match status" value="1"/>
</dbReference>
<dbReference type="HAMAP" id="MF_01216">
    <property type="entry name" value="Azoreductase_type1"/>
    <property type="match status" value="1"/>
</dbReference>
<proteinExistence type="inferred from homology"/>
<evidence type="ECO:0000256" key="4">
    <source>
        <dbReference type="ARBA" id="ARBA00023027"/>
    </source>
</evidence>
<comment type="function">
    <text evidence="6">Also exhibits azoreductase activity. Catalyzes the reductive cleavage of the azo bond in aromatic azo compounds to the corresponding amines.</text>
</comment>
<dbReference type="EMBL" id="JACYFG010000004">
    <property type="protein sequence ID" value="MBD5778372.1"/>
    <property type="molecule type" value="Genomic_DNA"/>
</dbReference>
<accession>A0A927F563</accession>
<dbReference type="PANTHER" id="PTHR43741:SF2">
    <property type="entry name" value="FMN-DEPENDENT NADH:QUINONE OXIDOREDUCTASE"/>
    <property type="match status" value="1"/>
</dbReference>
<dbReference type="InterPro" id="IPR023048">
    <property type="entry name" value="NADH:quinone_OxRdtase_FMN_depd"/>
</dbReference>
<dbReference type="RefSeq" id="WP_191615508.1">
    <property type="nucleotide sequence ID" value="NZ_JACYFG010000004.1"/>
</dbReference>
<keyword evidence="4 6" id="KW-0520">NAD</keyword>
<dbReference type="GO" id="GO:0016652">
    <property type="term" value="F:oxidoreductase activity, acting on NAD(P)H as acceptor"/>
    <property type="evidence" value="ECO:0007669"/>
    <property type="project" value="UniProtKB-UniRule"/>
</dbReference>
<keyword evidence="2 6" id="KW-0288">FMN</keyword>
<comment type="cofactor">
    <cofactor evidence="6">
        <name>FMN</name>
        <dbReference type="ChEBI" id="CHEBI:58210"/>
    </cofactor>
    <text evidence="6">Binds 1 FMN per subunit.</text>
</comment>
<sequence length="232" mass="26222">MNTTPNLLIINGSPRGGRSLSRKMASRFEESWRNRIPDSKVLVKNVGSEPPPFVSEAWIAAVFTPPEERDEEQRKLLDYSDQAINELRAADTIVLATPMHNYGVPAAVKAWVDQVVRVGETFSFDLKRGDFPLEPILAGKRLVTLTTAGEFGFTGNGIRNHLNHLHPHVEVFSRYLGVSQSWQEGIEYQEFGDKRFEDSKAKSFAAIPRIVDEVIASFLREERKEQNRIAVE</sequence>
<gene>
    <name evidence="6" type="primary">azoR</name>
    <name evidence="8" type="ORF">IEN85_02550</name>
</gene>
<evidence type="ECO:0000256" key="3">
    <source>
        <dbReference type="ARBA" id="ARBA00023002"/>
    </source>
</evidence>
<evidence type="ECO:0000313" key="9">
    <source>
        <dbReference type="Proteomes" id="UP000622317"/>
    </source>
</evidence>
<evidence type="ECO:0000313" key="8">
    <source>
        <dbReference type="EMBL" id="MBD5778372.1"/>
    </source>
</evidence>
<evidence type="ECO:0000256" key="6">
    <source>
        <dbReference type="HAMAP-Rule" id="MF_01216"/>
    </source>
</evidence>
<comment type="similarity">
    <text evidence="6">Belongs to the azoreductase type 1 family.</text>
</comment>
<evidence type="ECO:0000256" key="1">
    <source>
        <dbReference type="ARBA" id="ARBA00022630"/>
    </source>
</evidence>
<dbReference type="EC" id="1.7.1.17" evidence="6"/>
<evidence type="ECO:0000259" key="7">
    <source>
        <dbReference type="Pfam" id="PF02525"/>
    </source>
</evidence>
<dbReference type="GO" id="GO:0016655">
    <property type="term" value="F:oxidoreductase activity, acting on NAD(P)H, quinone or similar compound as acceptor"/>
    <property type="evidence" value="ECO:0007669"/>
    <property type="project" value="InterPro"/>
</dbReference>
<dbReference type="AlphaFoldDB" id="A0A927F563"/>
<dbReference type="EC" id="1.6.5.-" evidence="6"/>
<evidence type="ECO:0000256" key="2">
    <source>
        <dbReference type="ARBA" id="ARBA00022643"/>
    </source>
</evidence>
<evidence type="ECO:0000256" key="5">
    <source>
        <dbReference type="ARBA" id="ARBA00048542"/>
    </source>
</evidence>
<dbReference type="InterPro" id="IPR029039">
    <property type="entry name" value="Flavoprotein-like_sf"/>
</dbReference>
<name>A0A927F563_9BACT</name>
<feature type="binding site" evidence="6">
    <location>
        <position position="13"/>
    </location>
    <ligand>
        <name>FMN</name>
        <dbReference type="ChEBI" id="CHEBI:58210"/>
    </ligand>
</feature>
<keyword evidence="1 6" id="KW-0285">Flavoprotein</keyword>
<dbReference type="Gene3D" id="3.40.50.360">
    <property type="match status" value="1"/>
</dbReference>
<organism evidence="8 9">
    <name type="scientific">Pelagicoccus enzymogenes</name>
    <dbReference type="NCBI Taxonomy" id="2773457"/>
    <lineage>
        <taxon>Bacteria</taxon>
        <taxon>Pseudomonadati</taxon>
        <taxon>Verrucomicrobiota</taxon>
        <taxon>Opitutia</taxon>
        <taxon>Puniceicoccales</taxon>
        <taxon>Pelagicoccaceae</taxon>
        <taxon>Pelagicoccus</taxon>
    </lineage>
</organism>
<comment type="catalytic activity">
    <reaction evidence="5">
        <text>N,N-dimethyl-1,4-phenylenediamine + anthranilate + 2 NAD(+) = 2-(4-dimethylaminophenyl)diazenylbenzoate + 2 NADH + 2 H(+)</text>
        <dbReference type="Rhea" id="RHEA:55872"/>
        <dbReference type="ChEBI" id="CHEBI:15378"/>
        <dbReference type="ChEBI" id="CHEBI:15783"/>
        <dbReference type="ChEBI" id="CHEBI:16567"/>
        <dbReference type="ChEBI" id="CHEBI:57540"/>
        <dbReference type="ChEBI" id="CHEBI:57945"/>
        <dbReference type="ChEBI" id="CHEBI:71579"/>
        <dbReference type="EC" id="1.7.1.17"/>
    </reaction>
    <physiologicalReaction direction="right-to-left" evidence="5">
        <dbReference type="Rhea" id="RHEA:55874"/>
    </physiologicalReaction>
</comment>
<feature type="binding site" evidence="6">
    <location>
        <begin position="19"/>
        <end position="21"/>
    </location>
    <ligand>
        <name>FMN</name>
        <dbReference type="ChEBI" id="CHEBI:58210"/>
    </ligand>
</feature>
<keyword evidence="9" id="KW-1185">Reference proteome</keyword>
<dbReference type="Proteomes" id="UP000622317">
    <property type="component" value="Unassembled WGS sequence"/>
</dbReference>
<comment type="caution">
    <text evidence="8">The sequence shown here is derived from an EMBL/GenBank/DDBJ whole genome shotgun (WGS) entry which is preliminary data.</text>
</comment>
<comment type="catalytic activity">
    <reaction evidence="6">
        <text>2 a quinone + NADH + H(+) = 2 a 1,4-benzosemiquinone + NAD(+)</text>
        <dbReference type="Rhea" id="RHEA:65952"/>
        <dbReference type="ChEBI" id="CHEBI:15378"/>
        <dbReference type="ChEBI" id="CHEBI:57540"/>
        <dbReference type="ChEBI" id="CHEBI:57945"/>
        <dbReference type="ChEBI" id="CHEBI:132124"/>
        <dbReference type="ChEBI" id="CHEBI:134225"/>
    </reaction>
</comment>
<dbReference type="GO" id="GO:0009055">
    <property type="term" value="F:electron transfer activity"/>
    <property type="evidence" value="ECO:0007669"/>
    <property type="project" value="UniProtKB-UniRule"/>
</dbReference>
<comment type="function">
    <text evidence="6">Quinone reductase that provides resistance to thiol-specific stress caused by electrophilic quinones.</text>
</comment>
<feature type="domain" description="Flavodoxin-like fold" evidence="7">
    <location>
        <begin position="6"/>
        <end position="180"/>
    </location>
</feature>
<protein>
    <recommendedName>
        <fullName evidence="6">FMN dependent NADH:quinone oxidoreductase</fullName>
        <ecNumber evidence="6">1.6.5.-</ecNumber>
    </recommendedName>
    <alternativeName>
        <fullName evidence="6">Azo-dye reductase</fullName>
    </alternativeName>
    <alternativeName>
        <fullName evidence="6">FMN-dependent NADH-azo compound oxidoreductase</fullName>
    </alternativeName>
    <alternativeName>
        <fullName evidence="6">FMN-dependent NADH-azoreductase</fullName>
        <ecNumber evidence="6">1.7.1.17</ecNumber>
    </alternativeName>
</protein>
<comment type="subunit">
    <text evidence="6">Homodimer.</text>
</comment>
<dbReference type="GO" id="GO:0010181">
    <property type="term" value="F:FMN binding"/>
    <property type="evidence" value="ECO:0007669"/>
    <property type="project" value="UniProtKB-UniRule"/>
</dbReference>
<dbReference type="InterPro" id="IPR003680">
    <property type="entry name" value="Flavodoxin_fold"/>
</dbReference>
<comment type="caution">
    <text evidence="6">Lacks conserved residue(s) required for the propagation of feature annotation.</text>
</comment>